<feature type="active site" description="Proton acceptor" evidence="4">
    <location>
        <position position="282"/>
    </location>
</feature>
<evidence type="ECO:0008006" key="10">
    <source>
        <dbReference type="Google" id="ProtNLM"/>
    </source>
</evidence>
<keyword evidence="5" id="KW-0464">Manganese</keyword>
<evidence type="ECO:0000256" key="4">
    <source>
        <dbReference type="PIRSR" id="PIRSR604808-1"/>
    </source>
</evidence>
<keyword evidence="1 5" id="KW-0479">Metal-binding</keyword>
<dbReference type="EMBL" id="JAYKXH010000005">
    <property type="protein sequence ID" value="KAK7168499.1"/>
    <property type="molecule type" value="Genomic_DNA"/>
</dbReference>
<evidence type="ECO:0000256" key="6">
    <source>
        <dbReference type="PIRSR" id="PIRSR604808-3"/>
    </source>
</evidence>
<evidence type="ECO:0000256" key="7">
    <source>
        <dbReference type="SAM" id="MobiDB-lite"/>
    </source>
</evidence>
<feature type="active site" description="Proton donor/acceptor" evidence="4">
    <location>
        <position position="199"/>
    </location>
</feature>
<dbReference type="GO" id="GO:0046872">
    <property type="term" value="F:metal ion binding"/>
    <property type="evidence" value="ECO:0007669"/>
    <property type="project" value="UniProtKB-KW"/>
</dbReference>
<feature type="binding site" evidence="5">
    <location>
        <position position="199"/>
    </location>
    <ligand>
        <name>Mg(2+)</name>
        <dbReference type="ChEBI" id="CHEBI:18420"/>
        <label>1</label>
    </ligand>
</feature>
<dbReference type="GO" id="GO:0006284">
    <property type="term" value="P:base-excision repair"/>
    <property type="evidence" value="ECO:0007669"/>
    <property type="project" value="TreeGrafter"/>
</dbReference>
<evidence type="ECO:0000256" key="1">
    <source>
        <dbReference type="ARBA" id="ARBA00022723"/>
    </source>
</evidence>
<feature type="binding site" evidence="5">
    <location>
        <position position="281"/>
    </location>
    <ligand>
        <name>Mg(2+)</name>
        <dbReference type="ChEBI" id="CHEBI:18420"/>
        <label>1</label>
    </ligand>
</feature>
<feature type="active site" evidence="4">
    <location>
        <position position="164"/>
    </location>
</feature>
<evidence type="ECO:0000256" key="5">
    <source>
        <dbReference type="PIRSR" id="PIRSR604808-2"/>
    </source>
</evidence>
<dbReference type="GO" id="GO:0008081">
    <property type="term" value="F:phosphoric diester hydrolase activity"/>
    <property type="evidence" value="ECO:0007669"/>
    <property type="project" value="TreeGrafter"/>
</dbReference>
<evidence type="ECO:0000313" key="8">
    <source>
        <dbReference type="EMBL" id="KAK7168499.1"/>
    </source>
</evidence>
<feature type="binding site" evidence="5">
    <location>
        <position position="282"/>
    </location>
    <ligand>
        <name>Mg(2+)</name>
        <dbReference type="ChEBI" id="CHEBI:18420"/>
        <label>1</label>
    </ligand>
</feature>
<feature type="site" description="Important for catalytic activity" evidence="6">
    <location>
        <position position="256"/>
    </location>
</feature>
<accession>A0AAN9DAX9</accession>
<dbReference type="InterPro" id="IPR004808">
    <property type="entry name" value="AP_endonuc_1"/>
</dbReference>
<feature type="region of interest" description="Disordered" evidence="7">
    <location>
        <begin position="82"/>
        <end position="112"/>
    </location>
</feature>
<dbReference type="GO" id="GO:0005634">
    <property type="term" value="C:nucleus"/>
    <property type="evidence" value="ECO:0007669"/>
    <property type="project" value="TreeGrafter"/>
</dbReference>
<evidence type="ECO:0000313" key="9">
    <source>
        <dbReference type="Proteomes" id="UP001364617"/>
    </source>
</evidence>
<dbReference type="PANTHER" id="PTHR22748">
    <property type="entry name" value="AP ENDONUCLEASE"/>
    <property type="match status" value="1"/>
</dbReference>
<sequence length="300" mass="35085">MASASESGDLTVLSWNINGLKDKFKKKERKTALLEIFDRYDVVLLHERHIGEMKDDKDYNKNWKIITEALSKKYARVKLEDQTCRETADTQEEEEEEEEEDDEEEEEEEKKKTMYMTNFSSHIEGVAILVNKPHTLLKAFYEGGDYAWVHVEIDQQKYTFVSVYDHDNYNQILSDIMMEILTEGSDKYAFKCRLVIGGDFNTTLDPELDATTDNPDHAERRKTLKELLSIVNMSDVWREKHPGERRYTHKSMSRSDYVFMLEDDVKYVTSCEILDDIDLSDHSPVSLTLNYTDSPQPTEE</sequence>
<dbReference type="PANTHER" id="PTHR22748:SF26">
    <property type="entry name" value="ENDONUCLEASE_EXONUCLEASE_PHOSPHATASE DOMAIN-CONTAINING PROTEIN"/>
    <property type="match status" value="1"/>
</dbReference>
<feature type="site" description="Transition state stabilizer" evidence="6">
    <location>
        <position position="201"/>
    </location>
</feature>
<dbReference type="GO" id="GO:0003906">
    <property type="term" value="F:DNA-(apurinic or apyrimidinic site) endonuclease activity"/>
    <property type="evidence" value="ECO:0007669"/>
    <property type="project" value="TreeGrafter"/>
</dbReference>
<reference evidence="8 9" key="1">
    <citation type="submission" date="2024-02" db="EMBL/GenBank/DDBJ databases">
        <title>Chromosome-level genome assembly of the Eurasian Minnow (Phoxinus phoxinus).</title>
        <authorList>
            <person name="Oriowo T.O."/>
            <person name="Martin S."/>
            <person name="Stange M."/>
            <person name="Chrysostomakis Y."/>
            <person name="Brown T."/>
            <person name="Winkler S."/>
            <person name="Kukowka S."/>
            <person name="Myers E.W."/>
            <person name="Bohne A."/>
        </authorList>
    </citation>
    <scope>NUCLEOTIDE SEQUENCE [LARGE SCALE GENOMIC DNA]</scope>
    <source>
        <strain evidence="8">ZFMK-TIS-60720</strain>
        <tissue evidence="8">Whole Organism</tissue>
    </source>
</reference>
<keyword evidence="3 5" id="KW-0460">Magnesium</keyword>
<organism evidence="8 9">
    <name type="scientific">Phoxinus phoxinus</name>
    <name type="common">Eurasian minnow</name>
    <dbReference type="NCBI Taxonomy" id="58324"/>
    <lineage>
        <taxon>Eukaryota</taxon>
        <taxon>Metazoa</taxon>
        <taxon>Chordata</taxon>
        <taxon>Craniata</taxon>
        <taxon>Vertebrata</taxon>
        <taxon>Euteleostomi</taxon>
        <taxon>Actinopterygii</taxon>
        <taxon>Neopterygii</taxon>
        <taxon>Teleostei</taxon>
        <taxon>Ostariophysi</taxon>
        <taxon>Cypriniformes</taxon>
        <taxon>Leuciscidae</taxon>
        <taxon>Phoxininae</taxon>
        <taxon>Phoxinus</taxon>
    </lineage>
</organism>
<dbReference type="Proteomes" id="UP001364617">
    <property type="component" value="Unassembled WGS sequence"/>
</dbReference>
<comment type="cofactor">
    <cofactor evidence="5">
        <name>Mg(2+)</name>
        <dbReference type="ChEBI" id="CHEBI:18420"/>
    </cofactor>
    <cofactor evidence="5">
        <name>Mn(2+)</name>
        <dbReference type="ChEBI" id="CHEBI:29035"/>
    </cofactor>
    <text evidence="5">Probably binds two magnesium or manganese ions per subunit.</text>
</comment>
<feature type="binding site" evidence="5">
    <location>
        <position position="201"/>
    </location>
    <ligand>
        <name>Mg(2+)</name>
        <dbReference type="ChEBI" id="CHEBI:18420"/>
        <label>1</label>
    </ligand>
</feature>
<protein>
    <recommendedName>
        <fullName evidence="10">Endonuclease/exonuclease/phosphatase domain-containing protein</fullName>
    </recommendedName>
</protein>
<feature type="binding site" evidence="5">
    <location>
        <position position="16"/>
    </location>
    <ligand>
        <name>Mg(2+)</name>
        <dbReference type="ChEBI" id="CHEBI:18420"/>
        <label>1</label>
    </ligand>
</feature>
<feature type="binding site" evidence="5">
    <location>
        <position position="47"/>
    </location>
    <ligand>
        <name>Mg(2+)</name>
        <dbReference type="ChEBI" id="CHEBI:18420"/>
        <label>1</label>
    </ligand>
</feature>
<keyword evidence="9" id="KW-1185">Reference proteome</keyword>
<dbReference type="Gene3D" id="3.60.10.10">
    <property type="entry name" value="Endonuclease/exonuclease/phosphatase"/>
    <property type="match status" value="1"/>
</dbReference>
<comment type="caution">
    <text evidence="8">The sequence shown here is derived from an EMBL/GenBank/DDBJ whole genome shotgun (WGS) entry which is preliminary data.</text>
</comment>
<evidence type="ECO:0000256" key="2">
    <source>
        <dbReference type="ARBA" id="ARBA00022801"/>
    </source>
</evidence>
<feature type="site" description="Interaction with DNA substrate" evidence="6">
    <location>
        <position position="282"/>
    </location>
</feature>
<dbReference type="InterPro" id="IPR036691">
    <property type="entry name" value="Endo/exonu/phosph_ase_sf"/>
</dbReference>
<evidence type="ECO:0000256" key="3">
    <source>
        <dbReference type="ARBA" id="ARBA00022842"/>
    </source>
</evidence>
<dbReference type="GO" id="GO:0008311">
    <property type="term" value="F:double-stranded DNA 3'-5' DNA exonuclease activity"/>
    <property type="evidence" value="ECO:0007669"/>
    <property type="project" value="TreeGrafter"/>
</dbReference>
<gene>
    <name evidence="8" type="ORF">R3I93_004723</name>
</gene>
<proteinExistence type="predicted"/>
<name>A0AAN9DAX9_9TELE</name>
<feature type="compositionally biased region" description="Acidic residues" evidence="7">
    <location>
        <begin position="89"/>
        <end position="108"/>
    </location>
</feature>
<dbReference type="SUPFAM" id="SSF56219">
    <property type="entry name" value="DNase I-like"/>
    <property type="match status" value="1"/>
</dbReference>
<keyword evidence="2" id="KW-0378">Hydrolase</keyword>
<dbReference type="AlphaFoldDB" id="A0AAN9DAX9"/>